<proteinExistence type="predicted"/>
<evidence type="ECO:0000313" key="2">
    <source>
        <dbReference type="EMBL" id="KAG2483323.1"/>
    </source>
</evidence>
<keyword evidence="3" id="KW-1185">Reference proteome</keyword>
<protein>
    <submittedName>
        <fullName evidence="2">Uncharacterized protein</fullName>
    </submittedName>
</protein>
<name>A0A835XIC9_9CHLO</name>
<feature type="chain" id="PRO_5032331157" evidence="1">
    <location>
        <begin position="32"/>
        <end position="502"/>
    </location>
</feature>
<feature type="signal peptide" evidence="1">
    <location>
        <begin position="1"/>
        <end position="31"/>
    </location>
</feature>
<gene>
    <name evidence="2" type="ORF">HYH03_017824</name>
</gene>
<accession>A0A835XIC9</accession>
<comment type="caution">
    <text evidence="2">The sequence shown here is derived from an EMBL/GenBank/DDBJ whole genome shotgun (WGS) entry which is preliminary data.</text>
</comment>
<evidence type="ECO:0000313" key="3">
    <source>
        <dbReference type="Proteomes" id="UP000612055"/>
    </source>
</evidence>
<keyword evidence="1" id="KW-0732">Signal</keyword>
<dbReference type="Proteomes" id="UP000612055">
    <property type="component" value="Unassembled WGS sequence"/>
</dbReference>
<feature type="non-terminal residue" evidence="2">
    <location>
        <position position="502"/>
    </location>
</feature>
<dbReference type="EMBL" id="JAEHOE010000181">
    <property type="protein sequence ID" value="KAG2483323.1"/>
    <property type="molecule type" value="Genomic_DNA"/>
</dbReference>
<organism evidence="2 3">
    <name type="scientific">Edaphochlamys debaryana</name>
    <dbReference type="NCBI Taxonomy" id="47281"/>
    <lineage>
        <taxon>Eukaryota</taxon>
        <taxon>Viridiplantae</taxon>
        <taxon>Chlorophyta</taxon>
        <taxon>core chlorophytes</taxon>
        <taxon>Chlorophyceae</taxon>
        <taxon>CS clade</taxon>
        <taxon>Chlamydomonadales</taxon>
        <taxon>Chlamydomonadales incertae sedis</taxon>
        <taxon>Edaphochlamys</taxon>
    </lineage>
</organism>
<reference evidence="2" key="1">
    <citation type="journal article" date="2020" name="bioRxiv">
        <title>Comparative genomics of Chlamydomonas.</title>
        <authorList>
            <person name="Craig R.J."/>
            <person name="Hasan A.R."/>
            <person name="Ness R.W."/>
            <person name="Keightley P.D."/>
        </authorList>
    </citation>
    <scope>NUCLEOTIDE SEQUENCE</scope>
    <source>
        <strain evidence="2">CCAP 11/70</strain>
    </source>
</reference>
<sequence length="502" mass="50096">GLVRWRGLGFCGTGGLMRGVCILALSPPLGASVSSSRVAAHQGSGGLVRWRGLGFCGNGGLMRGGVCILALSPPLGAPLGASRVAAHQGSRRPWLGGLVRWRGLGFCGTGGLMRGVCILALSPPLGASVGASRVAAHQGSRRPCASRVAAHQGSRRPCALRGLGFCGTGGLMRGVCILALSPPLGASAGRFARGGAPGLPAALCVGGGWASAAPAADARRVHPAPLASAGRLRQLFARWRRTRAPGGLVRWRGLGFCGTGGLMRGVCILALSPPLGASAGRFARGGAPGAPGGPCAWRGLGFCGTGGLMRGVCILPLSPPLGASVSSSRVAAHQGSRRPSLRAWRRTRAPGGLVRWRGLGFCGTGGLMRGVCILPSRLRWAPPLGASRVAAHQGSGGLVRWRGLGFCGTGGLMRGVCILALSPPLGASVSSSRVAAHRAPGGLVRWRGLGFCGTGGLMRGVCILALSPPLGASAGRFARGGAPGLPAALCVGGGWASAAPAG</sequence>
<dbReference type="AlphaFoldDB" id="A0A835XIC9"/>
<evidence type="ECO:0000256" key="1">
    <source>
        <dbReference type="SAM" id="SignalP"/>
    </source>
</evidence>